<dbReference type="Pfam" id="PF17899">
    <property type="entry name" value="Peptidase_M61_N"/>
    <property type="match status" value="1"/>
</dbReference>
<dbReference type="Gene3D" id="1.10.390.10">
    <property type="entry name" value="Neutral Protease Domain 2"/>
    <property type="match status" value="1"/>
</dbReference>
<keyword evidence="2" id="KW-0482">Metalloprotease</keyword>
<keyword evidence="2" id="KW-0645">Protease</keyword>
<dbReference type="GO" id="GO:0008237">
    <property type="term" value="F:metallopeptidase activity"/>
    <property type="evidence" value="ECO:0007669"/>
    <property type="project" value="UniProtKB-KW"/>
</dbReference>
<keyword evidence="3" id="KW-1185">Reference proteome</keyword>
<dbReference type="InterPro" id="IPR024191">
    <property type="entry name" value="Peptidase_M61"/>
</dbReference>
<sequence length="613" mass="67690">MSLDLIYRVCPASAQAHQFHVEIEVPNSGAELIELSLPAWIPGSYMIRDFARNILTLVAESVDGTPLECRKRDKQTWICRTGGSAIRVRYHVYAWELSVRAAHLDTTHAYFNGSALLMRILGMDGRPCLIDLLPPDGRVDGDWDVATSLVPEQIDSRGFGLYRAESYDDLIDHPVEMGSFDRIEFDLVGVPHRVAITGRHHADKARLESDLLRVCAEHVALFGELPIDRYLFLVTALGEGYGGLEHRFSTSLLCSRNDLPHPTDEKRTDAYVRFLGLCSHEYFHLWHVKRIRPSALMAGGLDREIHTRTLWAFEGITSYYDELALVRSGRIDVRTYLGLLAATITRLMRTPGREVQTLAESSFDAWTKFYKQDENAPNAIVSYYVKGALVALALDLTIRAGTQGTSSLDDVMRALWGRYGRMGLGVPEHGVEAVATEVSGLDLDGFFSSALDGTEDLDLEPLLAGVGIAMRLRPADGPKDQGGCPERFEHREARPSLDLRLRPGASEAIVQNVIRGGPGERAGIAPGDVVVAVDGLRATAENLESLVVRVSAPSGVRIHLFRRDELIEVLAIPAPARSDTCDLMLLDAVPPPVLEARTRWLASVVRDSGDREA</sequence>
<evidence type="ECO:0000313" key="2">
    <source>
        <dbReference type="EMBL" id="SDX05575.1"/>
    </source>
</evidence>
<dbReference type="RefSeq" id="WP_093033305.1">
    <property type="nucleotide sequence ID" value="NZ_FNNZ01000013.1"/>
</dbReference>
<evidence type="ECO:0000259" key="1">
    <source>
        <dbReference type="PROSITE" id="PS50106"/>
    </source>
</evidence>
<dbReference type="SUPFAM" id="SSF55486">
    <property type="entry name" value="Metalloproteases ('zincins'), catalytic domain"/>
    <property type="match status" value="1"/>
</dbReference>
<dbReference type="PROSITE" id="PS50106">
    <property type="entry name" value="PDZ"/>
    <property type="match status" value="1"/>
</dbReference>
<proteinExistence type="predicted"/>
<dbReference type="Pfam" id="PF05299">
    <property type="entry name" value="Peptidase_M61"/>
    <property type="match status" value="1"/>
</dbReference>
<dbReference type="InterPro" id="IPR041489">
    <property type="entry name" value="PDZ_6"/>
</dbReference>
<dbReference type="PIRSF" id="PIRSF016493">
    <property type="entry name" value="Glycyl_aminpptds"/>
    <property type="match status" value="1"/>
</dbReference>
<protein>
    <submittedName>
        <fullName evidence="2">Predicted metalloprotease, contains C-terminal PDZ domain</fullName>
    </submittedName>
</protein>
<reference evidence="3" key="1">
    <citation type="submission" date="2016-10" db="EMBL/GenBank/DDBJ databases">
        <authorList>
            <person name="Varghese N."/>
            <person name="Submissions S."/>
        </authorList>
    </citation>
    <scope>NUCLEOTIDE SEQUENCE [LARGE SCALE GENOMIC DNA]</scope>
    <source>
        <strain evidence="3">DSM 217</strain>
    </source>
</reference>
<dbReference type="InterPro" id="IPR007963">
    <property type="entry name" value="Peptidase_M61_catalytic"/>
</dbReference>
<dbReference type="STRING" id="1058.SAMN05421783_11354"/>
<dbReference type="SUPFAM" id="SSF50156">
    <property type="entry name" value="PDZ domain-like"/>
    <property type="match status" value="1"/>
</dbReference>
<name>A0A1H2YKQ0_THIRO</name>
<feature type="domain" description="PDZ" evidence="1">
    <location>
        <begin position="491"/>
        <end position="564"/>
    </location>
</feature>
<dbReference type="AlphaFoldDB" id="A0A1H2YKQ0"/>
<accession>A0A1H2YKQ0</accession>
<dbReference type="InterPro" id="IPR036034">
    <property type="entry name" value="PDZ_sf"/>
</dbReference>
<dbReference type="GO" id="GO:0006508">
    <property type="term" value="P:proteolysis"/>
    <property type="evidence" value="ECO:0007669"/>
    <property type="project" value="UniProtKB-KW"/>
</dbReference>
<gene>
    <name evidence="2" type="ORF">SAMN05421783_11354</name>
</gene>
<dbReference type="Proteomes" id="UP000198816">
    <property type="component" value="Unassembled WGS sequence"/>
</dbReference>
<dbReference type="OrthoDB" id="9778516at2"/>
<dbReference type="InterPro" id="IPR027268">
    <property type="entry name" value="Peptidase_M4/M1_CTD_sf"/>
</dbReference>
<dbReference type="Pfam" id="PF17820">
    <property type="entry name" value="PDZ_6"/>
    <property type="match status" value="1"/>
</dbReference>
<dbReference type="Gene3D" id="2.30.42.10">
    <property type="match status" value="1"/>
</dbReference>
<keyword evidence="2" id="KW-0378">Hydrolase</keyword>
<evidence type="ECO:0000313" key="3">
    <source>
        <dbReference type="Proteomes" id="UP000198816"/>
    </source>
</evidence>
<organism evidence="2 3">
    <name type="scientific">Thiocapsa roseopersicina</name>
    <dbReference type="NCBI Taxonomy" id="1058"/>
    <lineage>
        <taxon>Bacteria</taxon>
        <taxon>Pseudomonadati</taxon>
        <taxon>Pseudomonadota</taxon>
        <taxon>Gammaproteobacteria</taxon>
        <taxon>Chromatiales</taxon>
        <taxon>Chromatiaceae</taxon>
        <taxon>Thiocapsa</taxon>
    </lineage>
</organism>
<dbReference type="SMART" id="SM00228">
    <property type="entry name" value="PDZ"/>
    <property type="match status" value="1"/>
</dbReference>
<dbReference type="InterPro" id="IPR040756">
    <property type="entry name" value="Peptidase_M61_N"/>
</dbReference>
<dbReference type="EMBL" id="FNNZ01000013">
    <property type="protein sequence ID" value="SDX05575.1"/>
    <property type="molecule type" value="Genomic_DNA"/>
</dbReference>
<dbReference type="Gene3D" id="2.60.40.3650">
    <property type="match status" value="1"/>
</dbReference>
<dbReference type="InterPro" id="IPR001478">
    <property type="entry name" value="PDZ"/>
</dbReference>